<protein>
    <submittedName>
        <fullName evidence="9">Kinase-like protein</fullName>
    </submittedName>
</protein>
<evidence type="ECO:0000313" key="10">
    <source>
        <dbReference type="Proteomes" id="UP000095038"/>
    </source>
</evidence>
<keyword evidence="7" id="KW-0723">Serine/threonine-protein kinase</keyword>
<dbReference type="STRING" id="1344418.A0A1D2VMX8"/>
<evidence type="ECO:0000256" key="1">
    <source>
        <dbReference type="ARBA" id="ARBA00022679"/>
    </source>
</evidence>
<evidence type="ECO:0000313" key="9">
    <source>
        <dbReference type="EMBL" id="ODV62968.1"/>
    </source>
</evidence>
<keyword evidence="10" id="KW-1185">Reference proteome</keyword>
<dbReference type="PROSITE" id="PS00108">
    <property type="entry name" value="PROTEIN_KINASE_ST"/>
    <property type="match status" value="1"/>
</dbReference>
<dbReference type="InParanoid" id="A0A1D2VMX8"/>
<dbReference type="Pfam" id="PF00069">
    <property type="entry name" value="Pkinase"/>
    <property type="match status" value="1"/>
</dbReference>
<keyword evidence="3 9" id="KW-0418">Kinase</keyword>
<dbReference type="PANTHER" id="PTHR11042">
    <property type="entry name" value="EUKARYOTIC TRANSLATION INITIATION FACTOR 2-ALPHA KINASE EIF2-ALPHA KINASE -RELATED"/>
    <property type="match status" value="1"/>
</dbReference>
<dbReference type="RefSeq" id="XP_020049275.1">
    <property type="nucleotide sequence ID" value="XM_020189460.1"/>
</dbReference>
<dbReference type="GO" id="GO:0005524">
    <property type="term" value="F:ATP binding"/>
    <property type="evidence" value="ECO:0007669"/>
    <property type="project" value="UniProtKB-UniRule"/>
</dbReference>
<dbReference type="Proteomes" id="UP000095038">
    <property type="component" value="Unassembled WGS sequence"/>
</dbReference>
<reference evidence="10" key="1">
    <citation type="submission" date="2016-05" db="EMBL/GenBank/DDBJ databases">
        <title>Comparative genomics of biotechnologically important yeasts.</title>
        <authorList>
            <consortium name="DOE Joint Genome Institute"/>
            <person name="Riley R."/>
            <person name="Haridas S."/>
            <person name="Wolfe K.H."/>
            <person name="Lopes M.R."/>
            <person name="Hittinger C.T."/>
            <person name="Goker M."/>
            <person name="Salamov A."/>
            <person name="Wisecaver J."/>
            <person name="Long T.M."/>
            <person name="Aerts A.L."/>
            <person name="Barry K."/>
            <person name="Choi C."/>
            <person name="Clum A."/>
            <person name="Coughlan A.Y."/>
            <person name="Deshpande S."/>
            <person name="Douglass A.P."/>
            <person name="Hanson S.J."/>
            <person name="Klenk H.-P."/>
            <person name="Labutti K."/>
            <person name="Lapidus A."/>
            <person name="Lindquist E."/>
            <person name="Lipzen A."/>
            <person name="Meier-Kolthoff J.P."/>
            <person name="Ohm R.A."/>
            <person name="Otillar R.P."/>
            <person name="Pangilinan J."/>
            <person name="Peng Y."/>
            <person name="Rokas A."/>
            <person name="Rosa C.A."/>
            <person name="Scheuner C."/>
            <person name="Sibirny A.A."/>
            <person name="Slot J.C."/>
            <person name="Stielow J.B."/>
            <person name="Sun H."/>
            <person name="Kurtzman C.P."/>
            <person name="Blackwell M."/>
            <person name="Grigoriev I.V."/>
            <person name="Jeffries T.W."/>
        </authorList>
    </citation>
    <scope>NUCLEOTIDE SEQUENCE [LARGE SCALE GENOMIC DNA]</scope>
    <source>
        <strain evidence="10">DSM 1968</strain>
    </source>
</reference>
<feature type="binding site" evidence="6">
    <location>
        <position position="47"/>
    </location>
    <ligand>
        <name>ATP</name>
        <dbReference type="ChEBI" id="CHEBI:30616"/>
    </ligand>
</feature>
<dbReference type="InterPro" id="IPR017441">
    <property type="entry name" value="Protein_kinase_ATP_BS"/>
</dbReference>
<dbReference type="Gene3D" id="1.10.510.10">
    <property type="entry name" value="Transferase(Phosphotransferase) domain 1"/>
    <property type="match status" value="2"/>
</dbReference>
<dbReference type="InterPro" id="IPR050339">
    <property type="entry name" value="CC_SR_Kinase"/>
</dbReference>
<accession>A0A1D2VMX8</accession>
<name>A0A1D2VMX8_9ASCO</name>
<dbReference type="SUPFAM" id="SSF56112">
    <property type="entry name" value="Protein kinase-like (PK-like)"/>
    <property type="match status" value="1"/>
</dbReference>
<keyword evidence="2 6" id="KW-0547">Nucleotide-binding</keyword>
<keyword evidence="1" id="KW-0808">Transferase</keyword>
<sequence length="367" mass="42886">LPSNLFTQNYFEKFFKINKLLGQGANGIVYKVEHFINDFSLGFFALKKIPIGNSSNLKKILNEVELLCILSHSNLNLVKYNHVWLEIDSMSQFGPKIPCAFILTEYCDGGNLEELVNDFINPKLSTNEIKNIIRQKRKLKKINKNKDNLNSFPQIETRLLNYLEILKFFKDTTSGVNQLHKNHIIHRDLKPSNCLLSYKYDFKKFSQLDFNYNSNNKNKCIQFLNSLPTVFISDFGESQFEGNKRTSTGSTGTLEFVAPEFHKKYKNLNEFNKKTDIFGLGMILFFLCFGKLPYSASLFNDEEDQEYSELKSEIIKFNIINFFQSNVFKREYYRRDLPLEIYVLLESLLNYDADKRPLTEDILITID</sequence>
<feature type="non-terminal residue" evidence="9">
    <location>
        <position position="367"/>
    </location>
</feature>
<comment type="similarity">
    <text evidence="5">Belongs to the protein kinase superfamily. Ser/Thr protein kinase family. GCN2 subfamily.</text>
</comment>
<dbReference type="AlphaFoldDB" id="A0A1D2VMX8"/>
<gene>
    <name evidence="9" type="ORF">ASCRUDRAFT_16895</name>
</gene>
<dbReference type="PROSITE" id="PS50011">
    <property type="entry name" value="PROTEIN_KINASE_DOM"/>
    <property type="match status" value="1"/>
</dbReference>
<organism evidence="9 10">
    <name type="scientific">Ascoidea rubescens DSM 1968</name>
    <dbReference type="NCBI Taxonomy" id="1344418"/>
    <lineage>
        <taxon>Eukaryota</taxon>
        <taxon>Fungi</taxon>
        <taxon>Dikarya</taxon>
        <taxon>Ascomycota</taxon>
        <taxon>Saccharomycotina</taxon>
        <taxon>Saccharomycetes</taxon>
        <taxon>Ascoideaceae</taxon>
        <taxon>Ascoidea</taxon>
    </lineage>
</organism>
<evidence type="ECO:0000256" key="4">
    <source>
        <dbReference type="ARBA" id="ARBA00022840"/>
    </source>
</evidence>
<evidence type="ECO:0000259" key="8">
    <source>
        <dbReference type="PROSITE" id="PS50011"/>
    </source>
</evidence>
<evidence type="ECO:0000256" key="5">
    <source>
        <dbReference type="ARBA" id="ARBA00037982"/>
    </source>
</evidence>
<feature type="domain" description="Protein kinase" evidence="8">
    <location>
        <begin position="15"/>
        <end position="367"/>
    </location>
</feature>
<dbReference type="EMBL" id="KV454476">
    <property type="protein sequence ID" value="ODV62968.1"/>
    <property type="molecule type" value="Genomic_DNA"/>
</dbReference>
<keyword evidence="4 6" id="KW-0067">ATP-binding</keyword>
<dbReference type="InterPro" id="IPR011009">
    <property type="entry name" value="Kinase-like_dom_sf"/>
</dbReference>
<evidence type="ECO:0000256" key="6">
    <source>
        <dbReference type="PROSITE-ProRule" id="PRU10141"/>
    </source>
</evidence>
<dbReference type="OrthoDB" id="1405469at2759"/>
<dbReference type="PROSITE" id="PS00107">
    <property type="entry name" value="PROTEIN_KINASE_ATP"/>
    <property type="match status" value="1"/>
</dbReference>
<evidence type="ECO:0000256" key="2">
    <source>
        <dbReference type="ARBA" id="ARBA00022741"/>
    </source>
</evidence>
<dbReference type="PANTHER" id="PTHR11042:SF138">
    <property type="entry name" value="SERINE_THREONINE-PROTEIN KINASE IKS1-RELATED"/>
    <property type="match status" value="1"/>
</dbReference>
<feature type="non-terminal residue" evidence="9">
    <location>
        <position position="1"/>
    </location>
</feature>
<dbReference type="GO" id="GO:0005634">
    <property type="term" value="C:nucleus"/>
    <property type="evidence" value="ECO:0007669"/>
    <property type="project" value="TreeGrafter"/>
</dbReference>
<dbReference type="SMART" id="SM00220">
    <property type="entry name" value="S_TKc"/>
    <property type="match status" value="1"/>
</dbReference>
<dbReference type="GO" id="GO:0004674">
    <property type="term" value="F:protein serine/threonine kinase activity"/>
    <property type="evidence" value="ECO:0007669"/>
    <property type="project" value="UniProtKB-KW"/>
</dbReference>
<evidence type="ECO:0000256" key="7">
    <source>
        <dbReference type="RuleBase" id="RU000304"/>
    </source>
</evidence>
<dbReference type="InterPro" id="IPR000719">
    <property type="entry name" value="Prot_kinase_dom"/>
</dbReference>
<proteinExistence type="inferred from homology"/>
<dbReference type="FunCoup" id="A0A1D2VMX8">
    <property type="interactions" value="166"/>
</dbReference>
<dbReference type="GeneID" id="30963096"/>
<dbReference type="InterPro" id="IPR008271">
    <property type="entry name" value="Ser/Thr_kinase_AS"/>
</dbReference>
<evidence type="ECO:0000256" key="3">
    <source>
        <dbReference type="ARBA" id="ARBA00022777"/>
    </source>
</evidence>
<dbReference type="GO" id="GO:0005737">
    <property type="term" value="C:cytoplasm"/>
    <property type="evidence" value="ECO:0007669"/>
    <property type="project" value="TreeGrafter"/>
</dbReference>